<dbReference type="AlphaFoldDB" id="A0A9X4NP24"/>
<reference evidence="3" key="1">
    <citation type="submission" date="2013-01" db="EMBL/GenBank/DDBJ databases">
        <title>Genome draft of Hydrogenophaga taeniospiralis 2K1.</title>
        <authorList>
            <person name="Gomila M."/>
            <person name="Lalucat J."/>
        </authorList>
    </citation>
    <scope>NUCLEOTIDE SEQUENCE</scope>
    <source>
        <strain evidence="3">CCUG 15921</strain>
    </source>
</reference>
<dbReference type="Pfam" id="PF04012">
    <property type="entry name" value="PspA_IM30"/>
    <property type="match status" value="1"/>
</dbReference>
<dbReference type="EMBL" id="AOGK01000004">
    <property type="protein sequence ID" value="MDG5974933.1"/>
    <property type="molecule type" value="Genomic_DNA"/>
</dbReference>
<dbReference type="Proteomes" id="UP001152876">
    <property type="component" value="Unassembled WGS sequence"/>
</dbReference>
<protein>
    <submittedName>
        <fullName evidence="3">Phage shock protein A, PspA</fullName>
    </submittedName>
</protein>
<evidence type="ECO:0000256" key="1">
    <source>
        <dbReference type="ARBA" id="ARBA00043985"/>
    </source>
</evidence>
<gene>
    <name evidence="3" type="ORF">H010_06680</name>
</gene>
<dbReference type="RefSeq" id="WP_068173630.1">
    <property type="nucleotide sequence ID" value="NZ_AOGK01000004.1"/>
</dbReference>
<organism evidence="3 4">
    <name type="scientific">Hydrogenophaga taeniospiralis CCUG 15921</name>
    <dbReference type="NCBI Taxonomy" id="1281780"/>
    <lineage>
        <taxon>Bacteria</taxon>
        <taxon>Pseudomonadati</taxon>
        <taxon>Pseudomonadota</taxon>
        <taxon>Betaproteobacteria</taxon>
        <taxon>Burkholderiales</taxon>
        <taxon>Comamonadaceae</taxon>
        <taxon>Hydrogenophaga</taxon>
    </lineage>
</organism>
<dbReference type="PANTHER" id="PTHR31088:SF6">
    <property type="entry name" value="PHAGE SHOCK PROTEIN A"/>
    <property type="match status" value="1"/>
</dbReference>
<evidence type="ECO:0000313" key="3">
    <source>
        <dbReference type="EMBL" id="MDG5974933.1"/>
    </source>
</evidence>
<dbReference type="InterPro" id="IPR007157">
    <property type="entry name" value="PspA_VIPP1"/>
</dbReference>
<feature type="coiled-coil region" evidence="2">
    <location>
        <begin position="66"/>
        <end position="154"/>
    </location>
</feature>
<evidence type="ECO:0000313" key="4">
    <source>
        <dbReference type="Proteomes" id="UP001152876"/>
    </source>
</evidence>
<comment type="similarity">
    <text evidence="1">Belongs to the PspA/Vipp/IM30 family.</text>
</comment>
<dbReference type="PANTHER" id="PTHR31088">
    <property type="entry name" value="MEMBRANE-ASSOCIATED PROTEIN VIPP1, CHLOROPLASTIC"/>
    <property type="match status" value="1"/>
</dbReference>
<comment type="caution">
    <text evidence="3">The sequence shown here is derived from an EMBL/GenBank/DDBJ whole genome shotgun (WGS) entry which is preliminary data.</text>
</comment>
<sequence>MANNAIFARLANLWSGFISLWVSDIEKEHPEIAYQNAIASMIEKYTQLKAATGAIIARRLEITSRLETHERELASVSTDLEAALATNQDDLAVVLIQKKNSLDAAIAELRADATQATADADNAKDSLIQVKTEIDKLKAEKERMLAQMHSAQARLKIQGQLDGLSVDAEVQALGAVRDHIKSQVAQASLGAELQNSDLDVRLNKLRQSSGSVTAKAQLEAMKQARAAAQAAPVKNL</sequence>
<dbReference type="OrthoDB" id="8896268at2"/>
<keyword evidence="2" id="KW-0175">Coiled coil</keyword>
<evidence type="ECO:0000256" key="2">
    <source>
        <dbReference type="SAM" id="Coils"/>
    </source>
</evidence>
<proteinExistence type="inferred from homology"/>
<keyword evidence="4" id="KW-1185">Reference proteome</keyword>
<name>A0A9X4NP24_9BURK</name>
<accession>A0A9X4NP24</accession>